<keyword evidence="2" id="KW-1185">Reference proteome</keyword>
<dbReference type="Proteomes" id="UP000008311">
    <property type="component" value="Unassembled WGS sequence"/>
</dbReference>
<name>B9TPC6_RICCO</name>
<organism evidence="1 2">
    <name type="scientific">Ricinus communis</name>
    <name type="common">Castor bean</name>
    <dbReference type="NCBI Taxonomy" id="3988"/>
    <lineage>
        <taxon>Eukaryota</taxon>
        <taxon>Viridiplantae</taxon>
        <taxon>Streptophyta</taxon>
        <taxon>Embryophyta</taxon>
        <taxon>Tracheophyta</taxon>
        <taxon>Spermatophyta</taxon>
        <taxon>Magnoliopsida</taxon>
        <taxon>eudicotyledons</taxon>
        <taxon>Gunneridae</taxon>
        <taxon>Pentapetalae</taxon>
        <taxon>rosids</taxon>
        <taxon>fabids</taxon>
        <taxon>Malpighiales</taxon>
        <taxon>Euphorbiaceae</taxon>
        <taxon>Acalyphoideae</taxon>
        <taxon>Acalypheae</taxon>
        <taxon>Ricinus</taxon>
    </lineage>
</organism>
<dbReference type="InParanoid" id="B9TPC6"/>
<accession>B9TPC6</accession>
<evidence type="ECO:0000313" key="1">
    <source>
        <dbReference type="EMBL" id="EEF22289.1"/>
    </source>
</evidence>
<dbReference type="AlphaFoldDB" id="B9TPC6"/>
<proteinExistence type="predicted"/>
<gene>
    <name evidence="1" type="ORF">RCOM_2000940</name>
</gene>
<evidence type="ECO:0000313" key="2">
    <source>
        <dbReference type="Proteomes" id="UP000008311"/>
    </source>
</evidence>
<dbReference type="EMBL" id="EQ995369">
    <property type="protein sequence ID" value="EEF22289.1"/>
    <property type="molecule type" value="Genomic_DNA"/>
</dbReference>
<protein>
    <submittedName>
        <fullName evidence="1">Uncharacterized protein</fullName>
    </submittedName>
</protein>
<sequence length="158" mass="17220">MAYRDHEARACEDVGLAELHFAAGQLGRVQDHEEGVAILLDLGALVGGVGVFHGQLVQAEFFLDLVHQLDVGLQEAQPDEGTLLFQHVADLVEADLAQLPALLVDRAIDDHLGIDHVSFLSSCLLFWPDQPGSRRQRSRCRNTCAMMTPPSVMTPPTA</sequence>
<reference evidence="2" key="1">
    <citation type="journal article" date="2010" name="Nat. Biotechnol.">
        <title>Draft genome sequence of the oilseed species Ricinus communis.</title>
        <authorList>
            <person name="Chan A.P."/>
            <person name="Crabtree J."/>
            <person name="Zhao Q."/>
            <person name="Lorenzi H."/>
            <person name="Orvis J."/>
            <person name="Puiu D."/>
            <person name="Melake-Berhan A."/>
            <person name="Jones K.M."/>
            <person name="Redman J."/>
            <person name="Chen G."/>
            <person name="Cahoon E.B."/>
            <person name="Gedil M."/>
            <person name="Stanke M."/>
            <person name="Haas B.J."/>
            <person name="Wortman J.R."/>
            <person name="Fraser-Liggett C.M."/>
            <person name="Ravel J."/>
            <person name="Rabinowicz P.D."/>
        </authorList>
    </citation>
    <scope>NUCLEOTIDE SEQUENCE [LARGE SCALE GENOMIC DNA]</scope>
    <source>
        <strain evidence="2">cv. Hale</strain>
    </source>
</reference>